<protein>
    <recommendedName>
        <fullName evidence="6 10">Riboflavin synthase</fullName>
        <ecNumber evidence="5 10">2.5.1.9</ecNumber>
    </recommendedName>
</protein>
<comment type="function">
    <text evidence="2">Catalyzes the dismutation of two molecules of 6,7-dimethyl-8-ribityllumazine, resulting in the formation of riboflavin and 5-amino-6-(D-ribitylamino)uracil.</text>
</comment>
<comment type="catalytic activity">
    <reaction evidence="1">
        <text>2 6,7-dimethyl-8-(1-D-ribityl)lumazine + H(+) = 5-amino-6-(D-ribitylamino)uracil + riboflavin</text>
        <dbReference type="Rhea" id="RHEA:20772"/>
        <dbReference type="ChEBI" id="CHEBI:15378"/>
        <dbReference type="ChEBI" id="CHEBI:15934"/>
        <dbReference type="ChEBI" id="CHEBI:57986"/>
        <dbReference type="ChEBI" id="CHEBI:58201"/>
        <dbReference type="EC" id="2.5.1.9"/>
    </reaction>
</comment>
<name>L0EWR4_LIBCB</name>
<dbReference type="GO" id="GO:0009231">
    <property type="term" value="P:riboflavin biosynthetic process"/>
    <property type="evidence" value="ECO:0007669"/>
    <property type="project" value="UniProtKB-KW"/>
</dbReference>
<proteinExistence type="predicted"/>
<comment type="pathway">
    <text evidence="3">Cofactor biosynthesis; riboflavin biosynthesis; riboflavin from 2-hydroxy-3-oxobutyl phosphate and 5-amino-6-(D-ribitylamino)uracil: step 2/2.</text>
</comment>
<evidence type="ECO:0000256" key="1">
    <source>
        <dbReference type="ARBA" id="ARBA00000968"/>
    </source>
</evidence>
<dbReference type="RefSeq" id="WP_015273503.1">
    <property type="nucleotide sequence ID" value="NC_019907.1"/>
</dbReference>
<dbReference type="PIRSF" id="PIRSF000498">
    <property type="entry name" value="Riboflavin_syn_A"/>
    <property type="match status" value="1"/>
</dbReference>
<feature type="repeat" description="Lumazine-binding" evidence="12">
    <location>
        <begin position="1"/>
        <end position="101"/>
    </location>
</feature>
<feature type="binding site" evidence="11">
    <location>
        <begin position="66"/>
        <end position="68"/>
    </location>
    <ligand>
        <name>2,4-dihydroxypteridine</name>
        <dbReference type="ChEBI" id="CHEBI:16489"/>
        <label>2</label>
        <note>ligand shared between two trimeric partners</note>
    </ligand>
</feature>
<evidence type="ECO:0000256" key="10">
    <source>
        <dbReference type="NCBIfam" id="TIGR00187"/>
    </source>
</evidence>
<keyword evidence="7" id="KW-0686">Riboflavin biosynthesis</keyword>
<dbReference type="InterPro" id="IPR023366">
    <property type="entry name" value="ATP_synth_asu-like_sf"/>
</dbReference>
<dbReference type="EC" id="2.5.1.9" evidence="5 10"/>
<sequence length="204" mass="22731">MFTGIVTDIGQLIEVIPINKGIRLRVETAYDVSCIKVGSSIAHSGVCLTVTSVASKDSSKNWYEVEVWQEAIDRTTVSSWRVGDQINLERSLKIEDELGGHIMLGHVDGVAKIIFMDAEGDAIRCRLRIPKYLEKFIAVKGSVALDGTSLTVNSLNESSFDVLLVQHTLKVTTWKIRKKGDFVNLEVDTIARYISRLLEHNNNI</sequence>
<feature type="binding site" evidence="11">
    <location>
        <begin position="4"/>
        <end position="6"/>
    </location>
    <ligand>
        <name>2,4-dihydroxypteridine</name>
        <dbReference type="ChEBI" id="CHEBI:16489"/>
        <label>1</label>
    </ligand>
</feature>
<evidence type="ECO:0000256" key="3">
    <source>
        <dbReference type="ARBA" id="ARBA00004887"/>
    </source>
</evidence>
<feature type="binding site" evidence="11">
    <location>
        <begin position="47"/>
        <end position="49"/>
    </location>
    <ligand>
        <name>2,4-dihydroxypteridine</name>
        <dbReference type="ChEBI" id="CHEBI:16489"/>
        <label>2</label>
        <note>ligand shared between two trimeric partners</note>
    </ligand>
</feature>
<dbReference type="NCBIfam" id="TIGR00187">
    <property type="entry name" value="ribE"/>
    <property type="match status" value="1"/>
</dbReference>
<keyword evidence="9" id="KW-0677">Repeat</keyword>
<feature type="binding site" evidence="11">
    <location>
        <begin position="105"/>
        <end position="107"/>
    </location>
    <ligand>
        <name>2,4-dihydroxypteridine</name>
        <dbReference type="ChEBI" id="CHEBI:16489"/>
        <label>2</label>
        <note>ligand shared between two trimeric partners</note>
    </ligand>
</feature>
<dbReference type="Proteomes" id="UP000010799">
    <property type="component" value="Chromosome"/>
</dbReference>
<dbReference type="SUPFAM" id="SSF63380">
    <property type="entry name" value="Riboflavin synthase domain-like"/>
    <property type="match status" value="2"/>
</dbReference>
<comment type="subunit">
    <text evidence="4">Homotrimer.</text>
</comment>
<evidence type="ECO:0000256" key="9">
    <source>
        <dbReference type="ARBA" id="ARBA00022737"/>
    </source>
</evidence>
<evidence type="ECO:0000259" key="13">
    <source>
        <dbReference type="PROSITE" id="PS51177"/>
    </source>
</evidence>
<dbReference type="HOGENOM" id="CLU_034388_2_2_5"/>
<dbReference type="FunFam" id="2.40.30.20:FF:000003">
    <property type="entry name" value="Riboflavin synthase, alpha subunit"/>
    <property type="match status" value="1"/>
</dbReference>
<dbReference type="PROSITE" id="PS51177">
    <property type="entry name" value="LUMAZINE_BIND"/>
    <property type="match status" value="2"/>
</dbReference>
<feature type="domain" description="Lumazine-binding" evidence="13">
    <location>
        <begin position="102"/>
        <end position="198"/>
    </location>
</feature>
<reference evidence="14 15" key="1">
    <citation type="journal article" date="2012" name="Stand. Genomic Sci.">
        <title>Complete genome sequence of Liberibacter crescens BT-1.</title>
        <authorList>
            <person name="Leonard M.T."/>
            <person name="Fagen J.R."/>
            <person name="Davis-Richardson A.G."/>
            <person name="Davis M.J."/>
            <person name="Triplett E.W."/>
        </authorList>
    </citation>
    <scope>NUCLEOTIDE SEQUENCE [LARGE SCALE GENOMIC DNA]</scope>
    <source>
        <strain evidence="14 15">BT-1</strain>
    </source>
</reference>
<feature type="binding site" evidence="11">
    <location>
        <begin position="163"/>
        <end position="168"/>
    </location>
    <ligand>
        <name>2,4-dihydroxypteridine</name>
        <dbReference type="ChEBI" id="CHEBI:16489"/>
        <label>1</label>
    </ligand>
</feature>
<accession>L0EWR4</accession>
<dbReference type="AlphaFoldDB" id="L0EWR4"/>
<dbReference type="FunFam" id="2.40.30.20:FF:000004">
    <property type="entry name" value="Riboflavin synthase, alpha subunit"/>
    <property type="match status" value="1"/>
</dbReference>
<dbReference type="CDD" id="cd00402">
    <property type="entry name" value="Riboflavin_synthase_like"/>
    <property type="match status" value="1"/>
</dbReference>
<dbReference type="InterPro" id="IPR026017">
    <property type="entry name" value="Lumazine-bd_dom"/>
</dbReference>
<feature type="domain" description="Lumazine-binding" evidence="13">
    <location>
        <begin position="1"/>
        <end position="101"/>
    </location>
</feature>
<gene>
    <name evidence="14" type="ordered locus">B488_10860</name>
</gene>
<evidence type="ECO:0000256" key="6">
    <source>
        <dbReference type="ARBA" id="ARBA00013950"/>
    </source>
</evidence>
<dbReference type="NCBIfam" id="NF006767">
    <property type="entry name" value="PRK09289.1"/>
    <property type="match status" value="1"/>
</dbReference>
<evidence type="ECO:0000256" key="5">
    <source>
        <dbReference type="ARBA" id="ARBA00012827"/>
    </source>
</evidence>
<evidence type="ECO:0000256" key="11">
    <source>
        <dbReference type="PIRSR" id="PIRSR000498-1"/>
    </source>
</evidence>
<evidence type="ECO:0000256" key="2">
    <source>
        <dbReference type="ARBA" id="ARBA00002803"/>
    </source>
</evidence>
<evidence type="ECO:0000256" key="12">
    <source>
        <dbReference type="PROSITE-ProRule" id="PRU00524"/>
    </source>
</evidence>
<evidence type="ECO:0000256" key="7">
    <source>
        <dbReference type="ARBA" id="ARBA00022619"/>
    </source>
</evidence>
<feature type="binding site" description="in other chain" evidence="11">
    <location>
        <position position="140"/>
    </location>
    <ligand>
        <name>2,4-dihydroxypteridine</name>
        <dbReference type="ChEBI" id="CHEBI:16489"/>
        <label>2</label>
        <note>ligand shared between two trimeric partners</note>
    </ligand>
</feature>
<evidence type="ECO:0000313" key="14">
    <source>
        <dbReference type="EMBL" id="AGA65078.1"/>
    </source>
</evidence>
<dbReference type="KEGG" id="lcc:B488_10860"/>
<dbReference type="PANTHER" id="PTHR21098:SF12">
    <property type="entry name" value="RIBOFLAVIN SYNTHASE"/>
    <property type="match status" value="1"/>
</dbReference>
<keyword evidence="8 14" id="KW-0808">Transferase</keyword>
<feature type="binding site" evidence="11">
    <location>
        <begin position="149"/>
        <end position="151"/>
    </location>
    <ligand>
        <name>2,4-dihydroxypteridine</name>
        <dbReference type="ChEBI" id="CHEBI:16489"/>
        <label>1</label>
    </ligand>
</feature>
<dbReference type="Gene3D" id="2.40.30.20">
    <property type="match status" value="2"/>
</dbReference>
<evidence type="ECO:0000256" key="4">
    <source>
        <dbReference type="ARBA" id="ARBA00011233"/>
    </source>
</evidence>
<dbReference type="GO" id="GO:0004746">
    <property type="term" value="F:riboflavin synthase activity"/>
    <property type="evidence" value="ECO:0007669"/>
    <property type="project" value="UniProtKB-UniRule"/>
</dbReference>
<organism evidence="14 15">
    <name type="scientific">Liberibacter crescens (strain BT-1)</name>
    <dbReference type="NCBI Taxonomy" id="1215343"/>
    <lineage>
        <taxon>Bacteria</taxon>
        <taxon>Pseudomonadati</taxon>
        <taxon>Pseudomonadota</taxon>
        <taxon>Alphaproteobacteria</taxon>
        <taxon>Hyphomicrobiales</taxon>
        <taxon>Rhizobiaceae</taxon>
        <taxon>Liberibacter</taxon>
    </lineage>
</organism>
<dbReference type="PATRIC" id="fig|1215343.11.peg.1117"/>
<feature type="repeat" description="Lumazine-binding" evidence="12">
    <location>
        <begin position="102"/>
        <end position="198"/>
    </location>
</feature>
<dbReference type="STRING" id="1215343.B488_10860"/>
<dbReference type="InterPro" id="IPR001783">
    <property type="entry name" value="Lumazine-bd"/>
</dbReference>
<dbReference type="PANTHER" id="PTHR21098">
    <property type="entry name" value="RIBOFLAVIN SYNTHASE ALPHA CHAIN"/>
    <property type="match status" value="1"/>
</dbReference>
<evidence type="ECO:0000313" key="15">
    <source>
        <dbReference type="Proteomes" id="UP000010799"/>
    </source>
</evidence>
<evidence type="ECO:0000256" key="8">
    <source>
        <dbReference type="ARBA" id="ARBA00022679"/>
    </source>
</evidence>
<dbReference type="InterPro" id="IPR017938">
    <property type="entry name" value="Riboflavin_synthase-like_b-brl"/>
</dbReference>
<keyword evidence="15" id="KW-1185">Reference proteome</keyword>
<dbReference type="Pfam" id="PF00677">
    <property type="entry name" value="Lum_binding"/>
    <property type="match status" value="2"/>
</dbReference>
<dbReference type="EMBL" id="CP003789">
    <property type="protein sequence ID" value="AGA65078.1"/>
    <property type="molecule type" value="Genomic_DNA"/>
</dbReference>
<dbReference type="eggNOG" id="COG0307">
    <property type="taxonomic scope" value="Bacteria"/>
</dbReference>